<reference evidence="5" key="1">
    <citation type="submission" date="2017-04" db="EMBL/GenBank/DDBJ databases">
        <authorList>
            <person name="Varghese N."/>
            <person name="Submissions S."/>
        </authorList>
    </citation>
    <scope>NUCLEOTIDE SEQUENCE [LARGE SCALE GENOMIC DNA]</scope>
    <source>
        <strain evidence="5">RKEM611</strain>
    </source>
</reference>
<evidence type="ECO:0000313" key="5">
    <source>
        <dbReference type="Proteomes" id="UP000192907"/>
    </source>
</evidence>
<keyword evidence="1" id="KW-0732">Signal</keyword>
<dbReference type="AlphaFoldDB" id="A0A1Y6BAI7"/>
<evidence type="ECO:0000313" key="4">
    <source>
        <dbReference type="EMBL" id="SME97858.1"/>
    </source>
</evidence>
<dbReference type="SUPFAM" id="SSF56300">
    <property type="entry name" value="Metallo-dependent phosphatases"/>
    <property type="match status" value="1"/>
</dbReference>
<feature type="domain" description="Calcineurin-like phosphoesterase" evidence="3">
    <location>
        <begin position="45"/>
        <end position="234"/>
    </location>
</feature>
<organism evidence="4 5">
    <name type="scientific">Pseudobacteriovorax antillogorgiicola</name>
    <dbReference type="NCBI Taxonomy" id="1513793"/>
    <lineage>
        <taxon>Bacteria</taxon>
        <taxon>Pseudomonadati</taxon>
        <taxon>Bdellovibrionota</taxon>
        <taxon>Oligoflexia</taxon>
        <taxon>Oligoflexales</taxon>
        <taxon>Pseudobacteriovoracaceae</taxon>
        <taxon>Pseudobacteriovorax</taxon>
    </lineage>
</organism>
<name>A0A1Y6BAI7_9BACT</name>
<dbReference type="Gene3D" id="3.60.21.10">
    <property type="match status" value="1"/>
</dbReference>
<keyword evidence="2" id="KW-0378">Hydrolase</keyword>
<dbReference type="Proteomes" id="UP000192907">
    <property type="component" value="Unassembled WGS sequence"/>
</dbReference>
<evidence type="ECO:0000256" key="1">
    <source>
        <dbReference type="ARBA" id="ARBA00022729"/>
    </source>
</evidence>
<dbReference type="InterPro" id="IPR004843">
    <property type="entry name" value="Calcineurin-like_PHP"/>
</dbReference>
<protein>
    <submittedName>
        <fullName evidence="4">Calcineurin-like phosphoesterase</fullName>
    </submittedName>
</protein>
<dbReference type="GO" id="GO:0016787">
    <property type="term" value="F:hydrolase activity"/>
    <property type="evidence" value="ECO:0007669"/>
    <property type="project" value="UniProtKB-KW"/>
</dbReference>
<dbReference type="EMBL" id="FWZT01000002">
    <property type="protein sequence ID" value="SME97858.1"/>
    <property type="molecule type" value="Genomic_DNA"/>
</dbReference>
<dbReference type="PANTHER" id="PTHR10161">
    <property type="entry name" value="TARTRATE-RESISTANT ACID PHOSPHATASE TYPE 5"/>
    <property type="match status" value="1"/>
</dbReference>
<keyword evidence="5" id="KW-1185">Reference proteome</keyword>
<dbReference type="RefSeq" id="WP_132314992.1">
    <property type="nucleotide sequence ID" value="NZ_FWZT01000002.1"/>
</dbReference>
<accession>A0A1Y6BAI7</accession>
<dbReference type="Pfam" id="PF00149">
    <property type="entry name" value="Metallophos"/>
    <property type="match status" value="1"/>
</dbReference>
<dbReference type="OrthoDB" id="9809781at2"/>
<gene>
    <name evidence="4" type="ORF">SAMN06296036_102395</name>
</gene>
<dbReference type="STRING" id="1513793.SAMN06296036_102395"/>
<sequence length="317" mass="35804">MFRLWPFGLLIALLIGYGHWREKRAKMKAGPLVTEISIRNPEQVKLLAFGDYGTGTQAQKDVFDLAETLCFEKNIDGVLLLGDNIYMDGVASVSDPKWKSIIENFFDRPCLSKIPRYPVLGNHDYKGNADAQIEYSRQNSQWYFPNRFYSIKLGKLVEIIALDTNYPDLCFSASDCVVDFLWQRLQESQARWKIALGHHPVVGSSSKHPISIQAKLFQPLLCQLDGYLAGHSHHLEHIKPNDCSGDFFISGAGGAELYPPEPGLETSRFAKASHGLLFLDIDASGIEYSFFDTDGKRLYRYSTQQFAQKSQAETDAY</sequence>
<dbReference type="InterPro" id="IPR029052">
    <property type="entry name" value="Metallo-depent_PP-like"/>
</dbReference>
<evidence type="ECO:0000256" key="2">
    <source>
        <dbReference type="ARBA" id="ARBA00022801"/>
    </source>
</evidence>
<evidence type="ECO:0000259" key="3">
    <source>
        <dbReference type="Pfam" id="PF00149"/>
    </source>
</evidence>
<proteinExistence type="predicted"/>
<dbReference type="InterPro" id="IPR051558">
    <property type="entry name" value="Metallophosphoesterase_PAP"/>
</dbReference>
<dbReference type="PANTHER" id="PTHR10161:SF14">
    <property type="entry name" value="TARTRATE-RESISTANT ACID PHOSPHATASE TYPE 5"/>
    <property type="match status" value="1"/>
</dbReference>